<dbReference type="SUPFAM" id="SSF52833">
    <property type="entry name" value="Thioredoxin-like"/>
    <property type="match status" value="1"/>
</dbReference>
<evidence type="ECO:0000256" key="5">
    <source>
        <dbReference type="SAM" id="MobiDB-lite"/>
    </source>
</evidence>
<feature type="domain" description="Thioredoxin" evidence="6">
    <location>
        <begin position="18"/>
        <end position="164"/>
    </location>
</feature>
<dbReference type="InterPro" id="IPR013740">
    <property type="entry name" value="Redoxin"/>
</dbReference>
<proteinExistence type="predicted"/>
<dbReference type="InterPro" id="IPR050455">
    <property type="entry name" value="Tpx_Peroxidase_subfamily"/>
</dbReference>
<keyword evidence="1 7" id="KW-0575">Peroxidase</keyword>
<evidence type="ECO:0000256" key="1">
    <source>
        <dbReference type="ARBA" id="ARBA00022559"/>
    </source>
</evidence>
<keyword evidence="8" id="KW-1185">Reference proteome</keyword>
<dbReference type="InterPro" id="IPR002065">
    <property type="entry name" value="TPX"/>
</dbReference>
<evidence type="ECO:0000256" key="3">
    <source>
        <dbReference type="ARBA" id="ARBA00023157"/>
    </source>
</evidence>
<accession>A0A1H1Y2C0</accession>
<evidence type="ECO:0000259" key="6">
    <source>
        <dbReference type="PROSITE" id="PS51352"/>
    </source>
</evidence>
<dbReference type="InterPro" id="IPR036249">
    <property type="entry name" value="Thioredoxin-like_sf"/>
</dbReference>
<dbReference type="STRING" id="642780.SAMN04488570_3689"/>
<evidence type="ECO:0000256" key="4">
    <source>
        <dbReference type="ARBA" id="ARBA00023284"/>
    </source>
</evidence>
<dbReference type="GO" id="GO:0008379">
    <property type="term" value="F:thioredoxin peroxidase activity"/>
    <property type="evidence" value="ECO:0007669"/>
    <property type="project" value="InterPro"/>
</dbReference>
<dbReference type="EMBL" id="LT629757">
    <property type="protein sequence ID" value="SDT15634.1"/>
    <property type="molecule type" value="Genomic_DNA"/>
</dbReference>
<organism evidence="7 8">
    <name type="scientific">Nocardioides scoriae</name>
    <dbReference type="NCBI Taxonomy" id="642780"/>
    <lineage>
        <taxon>Bacteria</taxon>
        <taxon>Bacillati</taxon>
        <taxon>Actinomycetota</taxon>
        <taxon>Actinomycetes</taxon>
        <taxon>Propionibacteriales</taxon>
        <taxon>Nocardioidaceae</taxon>
        <taxon>Nocardioides</taxon>
    </lineage>
</organism>
<dbReference type="RefSeq" id="WP_091732752.1">
    <property type="nucleotide sequence ID" value="NZ_LT629757.1"/>
</dbReference>
<keyword evidence="4" id="KW-0676">Redox-active center</keyword>
<dbReference type="PROSITE" id="PS51352">
    <property type="entry name" value="THIOREDOXIN_2"/>
    <property type="match status" value="1"/>
</dbReference>
<dbReference type="CDD" id="cd03014">
    <property type="entry name" value="PRX_Atyp2cys"/>
    <property type="match status" value="1"/>
</dbReference>
<keyword evidence="2" id="KW-0049">Antioxidant</keyword>
<dbReference type="OrthoDB" id="9781543at2"/>
<dbReference type="AlphaFoldDB" id="A0A1H1Y2C0"/>
<reference evidence="8" key="1">
    <citation type="submission" date="2016-10" db="EMBL/GenBank/DDBJ databases">
        <authorList>
            <person name="Varghese N."/>
            <person name="Submissions S."/>
        </authorList>
    </citation>
    <scope>NUCLEOTIDE SEQUENCE [LARGE SCALE GENOMIC DNA]</scope>
    <source>
        <strain evidence="8">DSM 22127</strain>
    </source>
</reference>
<protein>
    <submittedName>
        <fullName evidence="7">Thiol peroxidase, atypical 2-Cys peroxiredoxin</fullName>
    </submittedName>
</protein>
<name>A0A1H1Y2C0_9ACTN</name>
<dbReference type="PANTHER" id="PTHR43110:SF1">
    <property type="entry name" value="THIOL PEROXIDASE"/>
    <property type="match status" value="1"/>
</dbReference>
<feature type="region of interest" description="Disordered" evidence="5">
    <location>
        <begin position="1"/>
        <end position="22"/>
    </location>
</feature>
<gene>
    <name evidence="7" type="ORF">SAMN04488570_3689</name>
</gene>
<dbReference type="Pfam" id="PF08534">
    <property type="entry name" value="Redoxin"/>
    <property type="match status" value="1"/>
</dbReference>
<evidence type="ECO:0000313" key="7">
    <source>
        <dbReference type="EMBL" id="SDT15634.1"/>
    </source>
</evidence>
<dbReference type="PANTHER" id="PTHR43110">
    <property type="entry name" value="THIOL PEROXIDASE"/>
    <property type="match status" value="1"/>
</dbReference>
<keyword evidence="3" id="KW-1015">Disulfide bond</keyword>
<dbReference type="NCBIfam" id="NF001808">
    <property type="entry name" value="PRK00522.1"/>
    <property type="match status" value="1"/>
</dbReference>
<evidence type="ECO:0000313" key="8">
    <source>
        <dbReference type="Proteomes" id="UP000198859"/>
    </source>
</evidence>
<sequence>MATTALGPDPAQTSGDLPAPGSKAPDFTLVDTDLAEFSLSDLPGRTVISIFPSIGTGVCQASVRKFNELASGLEDTTVLNVSVDLPFALTGFCAAEGLEDVKVASAFRSGFGDDYGVRLLDTKFEGLLARAVVVVDTDGTVLHSELVPQIGQEPDYDAAVAALG</sequence>
<dbReference type="InterPro" id="IPR013766">
    <property type="entry name" value="Thioredoxin_domain"/>
</dbReference>
<dbReference type="Proteomes" id="UP000198859">
    <property type="component" value="Chromosome I"/>
</dbReference>
<evidence type="ECO:0000256" key="2">
    <source>
        <dbReference type="ARBA" id="ARBA00022862"/>
    </source>
</evidence>
<keyword evidence="1 7" id="KW-0560">Oxidoreductase</keyword>
<dbReference type="Gene3D" id="3.40.30.10">
    <property type="entry name" value="Glutaredoxin"/>
    <property type="match status" value="1"/>
</dbReference>